<sequence>MARLYAYKCIQAEERKLQEQFENLPINGRKTTRQTIKRIKELKLDASYRLAQKCNVMVSWHKMSIQGQRVVLGEASIILPDCTIVGFEKLKEIELNYKG</sequence>
<proteinExistence type="predicted"/>
<dbReference type="Proteomes" id="UP001198893">
    <property type="component" value="Unassembled WGS sequence"/>
</dbReference>
<dbReference type="AlphaFoldDB" id="A0AAW4WH77"/>
<reference evidence="1" key="1">
    <citation type="submission" date="2021-10" db="EMBL/GenBank/DDBJ databases">
        <title>Anaerobic single-cell dispensing facilitates the cultivation of human gut bacteria.</title>
        <authorList>
            <person name="Afrizal A."/>
        </authorList>
    </citation>
    <scope>NUCLEOTIDE SEQUENCE</scope>
    <source>
        <strain evidence="1">CLA-AA-H204</strain>
    </source>
</reference>
<dbReference type="RefSeq" id="WP_227710384.1">
    <property type="nucleotide sequence ID" value="NZ_JAJEQW010000010.1"/>
</dbReference>
<evidence type="ECO:0000313" key="2">
    <source>
        <dbReference type="Proteomes" id="UP001198893"/>
    </source>
</evidence>
<gene>
    <name evidence="1" type="ORF">LKD47_10140</name>
</gene>
<dbReference type="EMBL" id="JAJEQW010000010">
    <property type="protein sequence ID" value="MCC2242656.1"/>
    <property type="molecule type" value="Genomic_DNA"/>
</dbReference>
<protein>
    <submittedName>
        <fullName evidence="1">Uncharacterized protein</fullName>
    </submittedName>
</protein>
<accession>A0AAW4WH77</accession>
<name>A0AAW4WH77_9FIRM</name>
<organism evidence="1 2">
    <name type="scientific">Roseburia amylophila</name>
    <dbReference type="NCBI Taxonomy" id="2981794"/>
    <lineage>
        <taxon>Bacteria</taxon>
        <taxon>Bacillati</taxon>
        <taxon>Bacillota</taxon>
        <taxon>Clostridia</taxon>
        <taxon>Lachnospirales</taxon>
        <taxon>Lachnospiraceae</taxon>
        <taxon>Roseburia</taxon>
    </lineage>
</organism>
<comment type="caution">
    <text evidence="1">The sequence shown here is derived from an EMBL/GenBank/DDBJ whole genome shotgun (WGS) entry which is preliminary data.</text>
</comment>
<evidence type="ECO:0000313" key="1">
    <source>
        <dbReference type="EMBL" id="MCC2242656.1"/>
    </source>
</evidence>